<gene>
    <name evidence="5" type="primary">nkdK</name>
</gene>
<dbReference type="InterPro" id="IPR044862">
    <property type="entry name" value="Pro_4_hyd_alph_FE2OG_OXY"/>
</dbReference>
<keyword evidence="2" id="KW-0223">Dioxygenase</keyword>
<evidence type="ECO:0000313" key="5">
    <source>
        <dbReference type="EMBL" id="AEH57247.1"/>
    </source>
</evidence>
<name>G0XS79_PRODI</name>
<dbReference type="PANTHER" id="PTHR12117:SF0">
    <property type="entry name" value="PROLYL 3-HYDROXYLASE OGFOD1"/>
    <property type="match status" value="1"/>
</dbReference>
<keyword evidence="3" id="KW-0560">Oxidoreductase</keyword>
<evidence type="ECO:0000259" key="4">
    <source>
        <dbReference type="SMART" id="SM00702"/>
    </source>
</evidence>
<sequence>MKDIKLLNLSAICQKMNTTPYRWKLVKNTFASKEYAKNLLDTFPKEGFKRFQRDTGSKRHYFYGRCLIDNYVENASVHKVDSLSNIWNDLIHELLSDTYRKLMSKTSEISLDGLRIEITCWRHLYGCFIDPHPDKPEKVLTHLFYFNQEDWKSTDGGCLRILRNSDIENYTDEILPLINTSVFFVRSDNSWHGTKPISIPNRARLALQVVFHKENMHYTTGYK</sequence>
<dbReference type="GO" id="GO:0016705">
    <property type="term" value="F:oxidoreductase activity, acting on paired donors, with incorporation or reduction of molecular oxygen"/>
    <property type="evidence" value="ECO:0007669"/>
    <property type="project" value="InterPro"/>
</dbReference>
<organism evidence="5">
    <name type="scientific">Prochloron didemni P3-Solomon</name>
    <dbReference type="NCBI Taxonomy" id="910458"/>
    <lineage>
        <taxon>Bacteria</taxon>
        <taxon>Bacillati</taxon>
        <taxon>Cyanobacteriota</taxon>
        <taxon>Cyanophyceae</taxon>
        <taxon>Oscillatoriophycideae</taxon>
        <taxon>Chroococcales</taxon>
        <taxon>Prochloraceae</taxon>
        <taxon>Prochloron</taxon>
    </lineage>
</organism>
<proteinExistence type="predicted"/>
<reference evidence="5" key="1">
    <citation type="journal article" date="2011" name="PLoS ONE">
        <title>Variation in tropical reef symbiont metagenomes defined by secondary metabolism.</title>
        <authorList>
            <person name="Donia M.S."/>
            <person name="Fricke W.F."/>
            <person name="Ravel J."/>
            <person name="Schmidt E.W."/>
        </authorList>
    </citation>
    <scope>NUCLEOTIDE SEQUENCE</scope>
</reference>
<dbReference type="Gene3D" id="2.60.120.620">
    <property type="entry name" value="q2cbj1_9rhob like domain"/>
    <property type="match status" value="1"/>
</dbReference>
<dbReference type="SMART" id="SM00702">
    <property type="entry name" value="P4Hc"/>
    <property type="match status" value="1"/>
</dbReference>
<dbReference type="Pfam" id="PF13640">
    <property type="entry name" value="2OG-FeII_Oxy_3"/>
    <property type="match status" value="1"/>
</dbReference>
<evidence type="ECO:0000256" key="2">
    <source>
        <dbReference type="ARBA" id="ARBA00022964"/>
    </source>
</evidence>
<dbReference type="AlphaFoldDB" id="G0XS79"/>
<evidence type="ECO:0000256" key="1">
    <source>
        <dbReference type="ARBA" id="ARBA00001961"/>
    </source>
</evidence>
<evidence type="ECO:0000256" key="3">
    <source>
        <dbReference type="ARBA" id="ARBA00023002"/>
    </source>
</evidence>
<dbReference type="GO" id="GO:0051213">
    <property type="term" value="F:dioxygenase activity"/>
    <property type="evidence" value="ECO:0007669"/>
    <property type="project" value="UniProtKB-KW"/>
</dbReference>
<accession>G0XS79</accession>
<dbReference type="InterPro" id="IPR006620">
    <property type="entry name" value="Pro_4_hyd_alph"/>
</dbReference>
<comment type="cofactor">
    <cofactor evidence="1">
        <name>L-ascorbate</name>
        <dbReference type="ChEBI" id="CHEBI:38290"/>
    </cofactor>
</comment>
<dbReference type="GO" id="GO:0031418">
    <property type="term" value="F:L-ascorbic acid binding"/>
    <property type="evidence" value="ECO:0007669"/>
    <property type="project" value="InterPro"/>
</dbReference>
<dbReference type="GO" id="GO:0005506">
    <property type="term" value="F:iron ion binding"/>
    <property type="evidence" value="ECO:0007669"/>
    <property type="project" value="InterPro"/>
</dbReference>
<dbReference type="PANTHER" id="PTHR12117">
    <property type="entry name" value="HISTONE ACETYLTRANSFERASE COMPLEX"/>
    <property type="match status" value="1"/>
</dbReference>
<dbReference type="InterPro" id="IPR051842">
    <property type="entry name" value="uS12_prolyl_hydroxylase"/>
</dbReference>
<dbReference type="EMBL" id="HQ407375">
    <property type="protein sequence ID" value="AEH57247.1"/>
    <property type="molecule type" value="Genomic_DNA"/>
</dbReference>
<protein>
    <submittedName>
        <fullName evidence="5">Putative hydroxylase NikM-like protein</fullName>
    </submittedName>
</protein>
<feature type="domain" description="Prolyl 4-hydroxylase alpha subunit" evidence="4">
    <location>
        <begin position="21"/>
        <end position="212"/>
    </location>
</feature>